<evidence type="ECO:0000256" key="3">
    <source>
        <dbReference type="ARBA" id="ARBA00022598"/>
    </source>
</evidence>
<reference evidence="7" key="1">
    <citation type="submission" date="2023-06" db="EMBL/GenBank/DDBJ databases">
        <authorList>
            <consortium name="Lawrence Berkeley National Laboratory"/>
            <person name="Ahrendt S."/>
            <person name="Sahu N."/>
            <person name="Indic B."/>
            <person name="Wong-Bajracharya J."/>
            <person name="Merenyi Z."/>
            <person name="Ke H.-M."/>
            <person name="Monk M."/>
            <person name="Kocsube S."/>
            <person name="Drula E."/>
            <person name="Lipzen A."/>
            <person name="Balint B."/>
            <person name="Henrissat B."/>
            <person name="Andreopoulos B."/>
            <person name="Martin F.M."/>
            <person name="Harder C.B."/>
            <person name="Rigling D."/>
            <person name="Ford K.L."/>
            <person name="Foster G.D."/>
            <person name="Pangilinan J."/>
            <person name="Papanicolaou A."/>
            <person name="Barry K."/>
            <person name="LaButti K."/>
            <person name="Viragh M."/>
            <person name="Koriabine M."/>
            <person name="Yan M."/>
            <person name="Riley R."/>
            <person name="Champramary S."/>
            <person name="Plett K.L."/>
            <person name="Tsai I.J."/>
            <person name="Slot J."/>
            <person name="Sipos G."/>
            <person name="Plett J."/>
            <person name="Nagy L.G."/>
            <person name="Grigoriev I.V."/>
        </authorList>
    </citation>
    <scope>NUCLEOTIDE SEQUENCE</scope>
    <source>
        <strain evidence="7">CCBAS 213</strain>
    </source>
</reference>
<dbReference type="EMBL" id="JAUEPS010000035">
    <property type="protein sequence ID" value="KAK0450566.1"/>
    <property type="molecule type" value="Genomic_DNA"/>
</dbReference>
<dbReference type="GO" id="GO:0043041">
    <property type="term" value="P:amino acid activation for nonribosomal peptide biosynthetic process"/>
    <property type="evidence" value="ECO:0007669"/>
    <property type="project" value="TreeGrafter"/>
</dbReference>
<dbReference type="AlphaFoldDB" id="A0AA39JZD5"/>
<dbReference type="InterPro" id="IPR000873">
    <property type="entry name" value="AMP-dep_synth/lig_dom"/>
</dbReference>
<evidence type="ECO:0000256" key="1">
    <source>
        <dbReference type="ARBA" id="ARBA00022450"/>
    </source>
</evidence>
<evidence type="ECO:0000313" key="8">
    <source>
        <dbReference type="Proteomes" id="UP001175211"/>
    </source>
</evidence>
<dbReference type="NCBIfam" id="TIGR01733">
    <property type="entry name" value="AA-adenyl-dom"/>
    <property type="match status" value="1"/>
</dbReference>
<dbReference type="GO" id="GO:0031177">
    <property type="term" value="F:phosphopantetheine binding"/>
    <property type="evidence" value="ECO:0007669"/>
    <property type="project" value="TreeGrafter"/>
</dbReference>
<dbReference type="PANTHER" id="PTHR45527:SF11">
    <property type="entry name" value="NONRIBOSOMAL PEPTIDE SYNTHETASE 5"/>
    <property type="match status" value="1"/>
</dbReference>
<dbReference type="SUPFAM" id="SSF56801">
    <property type="entry name" value="Acetyl-CoA synthetase-like"/>
    <property type="match status" value="1"/>
</dbReference>
<protein>
    <submittedName>
        <fullName evidence="7">AMP-binding protein</fullName>
    </submittedName>
</protein>
<organism evidence="7 8">
    <name type="scientific">Armillaria tabescens</name>
    <name type="common">Ringless honey mushroom</name>
    <name type="synonym">Agaricus tabescens</name>
    <dbReference type="NCBI Taxonomy" id="1929756"/>
    <lineage>
        <taxon>Eukaryota</taxon>
        <taxon>Fungi</taxon>
        <taxon>Dikarya</taxon>
        <taxon>Basidiomycota</taxon>
        <taxon>Agaricomycotina</taxon>
        <taxon>Agaricomycetes</taxon>
        <taxon>Agaricomycetidae</taxon>
        <taxon>Agaricales</taxon>
        <taxon>Marasmiineae</taxon>
        <taxon>Physalacriaceae</taxon>
        <taxon>Desarmillaria</taxon>
    </lineage>
</organism>
<dbReference type="PANTHER" id="PTHR45527">
    <property type="entry name" value="NONRIBOSOMAL PEPTIDE SYNTHETASE"/>
    <property type="match status" value="1"/>
</dbReference>
<proteinExistence type="inferred from homology"/>
<evidence type="ECO:0000256" key="4">
    <source>
        <dbReference type="ARBA" id="ARBA00029454"/>
    </source>
</evidence>
<keyword evidence="3" id="KW-0436">Ligase</keyword>
<evidence type="ECO:0000313" key="7">
    <source>
        <dbReference type="EMBL" id="KAK0450566.1"/>
    </source>
</evidence>
<feature type="signal peptide" evidence="5">
    <location>
        <begin position="1"/>
        <end position="30"/>
    </location>
</feature>
<sequence>MDSANLFGSGLRSIHRFLLALLGRYFLAASRQWSIRPVTDHSEISEKLPSPSSQLLISGHSFGPRVEVRFESIHSAFEFSARINPAQAAVVDHLGNSLSYGELDRLSLRLASYLRSQGVGHGSLVGLVVQRSIPQVVAILGVLRSGAAYIPLDGDAITDDTLMGIMDNADPSYILISKGCISRAGILSHPYGCLEDVLDMIDQSQDVYADVSNLRSRRSDTAYIIFTSGTTGKPKGVMVSHSNVVNLLSLAPGNLGIKPGVKVAQLMNVAFDMCAWETLGCLMNGGTLYLRGPHRCDWIKVMKTVDVLIATPSILVPHDPKDFPNIRVVATAGEPCPQSLADKWAMQTIFYNCCGPTEVCASTTMMSMPHTSFQITIVNTMHRHIPNTILSIGKPTPNNNVYILDDYLRPVPVGVVGIMWAGGDGVSKGYLGLDDLTSKRFLADPFRGGYCSNFNRAMYNTGDIGRWRDDGSIDHLGRVDDQVKIKGFRVELDGVGAAMLTCPDVTSACAVLVGDELFGFYAPPSVEIAPVRDVVCRMLPRYSVPSKFISLSSLPLTKNGKINKAELRAIAAQGTSTQTSQTR</sequence>
<gene>
    <name evidence="7" type="ORF">EV420DRAFT_1274599</name>
</gene>
<dbReference type="Proteomes" id="UP001175211">
    <property type="component" value="Unassembled WGS sequence"/>
</dbReference>
<comment type="caution">
    <text evidence="7">The sequence shown here is derived from an EMBL/GenBank/DDBJ whole genome shotgun (WGS) entry which is preliminary data.</text>
</comment>
<dbReference type="GeneID" id="85351397"/>
<dbReference type="PROSITE" id="PS00455">
    <property type="entry name" value="AMP_BINDING"/>
    <property type="match status" value="1"/>
</dbReference>
<dbReference type="InterPro" id="IPR010071">
    <property type="entry name" value="AA_adenyl_dom"/>
</dbReference>
<evidence type="ECO:0000256" key="5">
    <source>
        <dbReference type="SAM" id="SignalP"/>
    </source>
</evidence>
<dbReference type="InterPro" id="IPR042099">
    <property type="entry name" value="ANL_N_sf"/>
</dbReference>
<keyword evidence="2" id="KW-0597">Phosphoprotein</keyword>
<accession>A0AA39JZD5</accession>
<feature type="domain" description="AMP-dependent synthetase/ligase" evidence="6">
    <location>
        <begin position="78"/>
        <end position="431"/>
    </location>
</feature>
<evidence type="ECO:0000256" key="2">
    <source>
        <dbReference type="ARBA" id="ARBA00022553"/>
    </source>
</evidence>
<dbReference type="GO" id="GO:0016874">
    <property type="term" value="F:ligase activity"/>
    <property type="evidence" value="ECO:0007669"/>
    <property type="project" value="UniProtKB-KW"/>
</dbReference>
<dbReference type="Gene3D" id="3.40.50.12780">
    <property type="entry name" value="N-terminal domain of ligase-like"/>
    <property type="match status" value="1"/>
</dbReference>
<keyword evidence="8" id="KW-1185">Reference proteome</keyword>
<dbReference type="Gene3D" id="3.30.300.30">
    <property type="match status" value="1"/>
</dbReference>
<dbReference type="InterPro" id="IPR045851">
    <property type="entry name" value="AMP-bd_C_sf"/>
</dbReference>
<dbReference type="GO" id="GO:0044550">
    <property type="term" value="P:secondary metabolite biosynthetic process"/>
    <property type="evidence" value="ECO:0007669"/>
    <property type="project" value="TreeGrafter"/>
</dbReference>
<dbReference type="RefSeq" id="XP_060327437.1">
    <property type="nucleotide sequence ID" value="XM_060467849.1"/>
</dbReference>
<dbReference type="Pfam" id="PF00501">
    <property type="entry name" value="AMP-binding"/>
    <property type="match status" value="1"/>
</dbReference>
<keyword evidence="5" id="KW-0732">Signal</keyword>
<name>A0AA39JZD5_ARMTA</name>
<evidence type="ECO:0000259" key="6">
    <source>
        <dbReference type="Pfam" id="PF00501"/>
    </source>
</evidence>
<dbReference type="GO" id="GO:0005737">
    <property type="term" value="C:cytoplasm"/>
    <property type="evidence" value="ECO:0007669"/>
    <property type="project" value="TreeGrafter"/>
</dbReference>
<comment type="similarity">
    <text evidence="4">Belongs to the NRP synthetase family.</text>
</comment>
<dbReference type="InterPro" id="IPR020459">
    <property type="entry name" value="AMP-binding"/>
</dbReference>
<feature type="chain" id="PRO_5041259172" evidence="5">
    <location>
        <begin position="31"/>
        <end position="583"/>
    </location>
</feature>
<keyword evidence="1" id="KW-0596">Phosphopantetheine</keyword>
<dbReference type="PRINTS" id="PR00154">
    <property type="entry name" value="AMPBINDING"/>
</dbReference>
<dbReference type="InterPro" id="IPR020845">
    <property type="entry name" value="AMP-binding_CS"/>
</dbReference>